<keyword evidence="4" id="KW-1015">Disulfide bond</keyword>
<dbReference type="Pfam" id="PF00089">
    <property type="entry name" value="Trypsin"/>
    <property type="match status" value="1"/>
</dbReference>
<dbReference type="GO" id="GO:0006508">
    <property type="term" value="P:proteolysis"/>
    <property type="evidence" value="ECO:0007669"/>
    <property type="project" value="UniProtKB-KW"/>
</dbReference>
<dbReference type="InterPro" id="IPR001314">
    <property type="entry name" value="Peptidase_S1A"/>
</dbReference>
<dbReference type="Gene3D" id="2.40.10.10">
    <property type="entry name" value="Trypsin-like serine proteases"/>
    <property type="match status" value="1"/>
</dbReference>
<proteinExistence type="inferred from homology"/>
<accession>E4X534</accession>
<feature type="domain" description="Peptidase S1" evidence="7">
    <location>
        <begin position="62"/>
        <end position="313"/>
    </location>
</feature>
<dbReference type="GO" id="GO:0005615">
    <property type="term" value="C:extracellular space"/>
    <property type="evidence" value="ECO:0007669"/>
    <property type="project" value="TreeGrafter"/>
</dbReference>
<keyword evidence="9" id="KW-1185">Reference proteome</keyword>
<evidence type="ECO:0000256" key="1">
    <source>
        <dbReference type="ARBA" id="ARBA00022670"/>
    </source>
</evidence>
<evidence type="ECO:0000259" key="7">
    <source>
        <dbReference type="PROSITE" id="PS50240"/>
    </source>
</evidence>
<keyword evidence="3" id="KW-0720">Serine protease</keyword>
<dbReference type="FunFam" id="2.40.10.10:FF:000002">
    <property type="entry name" value="Transmembrane protease serine"/>
    <property type="match status" value="1"/>
</dbReference>
<dbReference type="InterPro" id="IPR043504">
    <property type="entry name" value="Peptidase_S1_PA_chymotrypsin"/>
</dbReference>
<evidence type="ECO:0000313" key="9">
    <source>
        <dbReference type="Proteomes" id="UP000001307"/>
    </source>
</evidence>
<evidence type="ECO:0000256" key="3">
    <source>
        <dbReference type="ARBA" id="ARBA00022825"/>
    </source>
</evidence>
<dbReference type="EMBL" id="FN653025">
    <property type="protein sequence ID" value="CBY18403.1"/>
    <property type="molecule type" value="Genomic_DNA"/>
</dbReference>
<keyword evidence="1" id="KW-0645">Protease</keyword>
<dbReference type="PANTHER" id="PTHR24264:SF54">
    <property type="entry name" value="PEPTIDASE S1 DOMAIN-CONTAINING PROTEIN"/>
    <property type="match status" value="1"/>
</dbReference>
<feature type="compositionally biased region" description="Polar residues" evidence="6">
    <location>
        <begin position="446"/>
        <end position="462"/>
    </location>
</feature>
<dbReference type="InterPro" id="IPR033116">
    <property type="entry name" value="TRYPSIN_SER"/>
</dbReference>
<sequence>MKLLSTLLGLSLAQNEEERSLFGTEEINFDEQNRFLQEQRFAEEIKGLISGSLSCIAEDARIIGGNEADKLTWRWIAFLHKNNCGGTVLNSRTVATAGHCCTWDFNRYPEKYEMAIGRHYREENAPRNIAGPYSRIYEAEKVVQHPDVNFWTFENDMCLIFTKEEIEFNPGVAPACTAEESPELGKKCYIAGWGAQSTDGSSASEVLNEAEVEILDSETCFHNIQTKLREVSPSHSNFVVPDSWHETMMCAGNWAGGVDSCQGDSGGPLVCIEDNRPVLHGVVSWGMQCALPGLPGVYMRVSNYSDWIAAEYEKFVNGATDSSDICDPGQIYFDDVKGFGSWDCTEEMICEWVCNDGGRTGVVTTCDAGDWSKPSKCSILNRCKSSLKGGDCRKCHDADRPPPAIGATWDCSGSGSRKTCHLVCNGSKNGQSTSCDRKNSAGWSDVNASCSQPSEGENTTPSVPLDQELLGDGTFEKEAKKKNWQGHLQFKTKFDERKNKATAYLLCENGETEIKKIKIDCTKKVKVHKKTGVETSSLKCKAKPYAQKHVDKAC</sequence>
<dbReference type="GO" id="GO:0004252">
    <property type="term" value="F:serine-type endopeptidase activity"/>
    <property type="evidence" value="ECO:0007669"/>
    <property type="project" value="InterPro"/>
</dbReference>
<dbReference type="AlphaFoldDB" id="E4X534"/>
<dbReference type="PROSITE" id="PS00135">
    <property type="entry name" value="TRYPSIN_SER"/>
    <property type="match status" value="1"/>
</dbReference>
<dbReference type="InterPro" id="IPR009003">
    <property type="entry name" value="Peptidase_S1_PA"/>
</dbReference>
<reference evidence="8" key="1">
    <citation type="journal article" date="2010" name="Science">
        <title>Plasticity of animal genome architecture unmasked by rapid evolution of a pelagic tunicate.</title>
        <authorList>
            <person name="Denoeud F."/>
            <person name="Henriet S."/>
            <person name="Mungpakdee S."/>
            <person name="Aury J.M."/>
            <person name="Da Silva C."/>
            <person name="Brinkmann H."/>
            <person name="Mikhaleva J."/>
            <person name="Olsen L.C."/>
            <person name="Jubin C."/>
            <person name="Canestro C."/>
            <person name="Bouquet J.M."/>
            <person name="Danks G."/>
            <person name="Poulain J."/>
            <person name="Campsteijn C."/>
            <person name="Adamski M."/>
            <person name="Cross I."/>
            <person name="Yadetie F."/>
            <person name="Muffato M."/>
            <person name="Louis A."/>
            <person name="Butcher S."/>
            <person name="Tsagkogeorga G."/>
            <person name="Konrad A."/>
            <person name="Singh S."/>
            <person name="Jensen M.F."/>
            <person name="Cong E.H."/>
            <person name="Eikeseth-Otteraa H."/>
            <person name="Noel B."/>
            <person name="Anthouard V."/>
            <person name="Porcel B.M."/>
            <person name="Kachouri-Lafond R."/>
            <person name="Nishino A."/>
            <person name="Ugolini M."/>
            <person name="Chourrout P."/>
            <person name="Nishida H."/>
            <person name="Aasland R."/>
            <person name="Huzurbazar S."/>
            <person name="Westhof E."/>
            <person name="Delsuc F."/>
            <person name="Lehrach H."/>
            <person name="Reinhardt R."/>
            <person name="Weissenbach J."/>
            <person name="Roy S.W."/>
            <person name="Artiguenave F."/>
            <person name="Postlethwait J.H."/>
            <person name="Manak J.R."/>
            <person name="Thompson E.M."/>
            <person name="Jaillon O."/>
            <person name="Du Pasquier L."/>
            <person name="Boudinot P."/>
            <person name="Liberles D.A."/>
            <person name="Volff J.N."/>
            <person name="Philippe H."/>
            <person name="Lenhard B."/>
            <person name="Roest Crollius H."/>
            <person name="Wincker P."/>
            <person name="Chourrout D."/>
        </authorList>
    </citation>
    <scope>NUCLEOTIDE SEQUENCE [LARGE SCALE GENOMIC DNA]</scope>
</reference>
<organism evidence="8">
    <name type="scientific">Oikopleura dioica</name>
    <name type="common">Tunicate</name>
    <dbReference type="NCBI Taxonomy" id="34765"/>
    <lineage>
        <taxon>Eukaryota</taxon>
        <taxon>Metazoa</taxon>
        <taxon>Chordata</taxon>
        <taxon>Tunicata</taxon>
        <taxon>Appendicularia</taxon>
        <taxon>Copelata</taxon>
        <taxon>Oikopleuridae</taxon>
        <taxon>Oikopleura</taxon>
    </lineage>
</organism>
<protein>
    <recommendedName>
        <fullName evidence="7">Peptidase S1 domain-containing protein</fullName>
    </recommendedName>
</protein>
<dbReference type="CDD" id="cd00190">
    <property type="entry name" value="Tryp_SPc"/>
    <property type="match status" value="1"/>
</dbReference>
<keyword evidence="2" id="KW-0378">Hydrolase</keyword>
<dbReference type="InterPro" id="IPR050127">
    <property type="entry name" value="Serine_Proteases_S1"/>
</dbReference>
<dbReference type="PRINTS" id="PR00722">
    <property type="entry name" value="CHYMOTRYPSIN"/>
</dbReference>
<dbReference type="PANTHER" id="PTHR24264">
    <property type="entry name" value="TRYPSIN-RELATED"/>
    <property type="match status" value="1"/>
</dbReference>
<dbReference type="InParanoid" id="E4X534"/>
<dbReference type="Proteomes" id="UP000001307">
    <property type="component" value="Unassembled WGS sequence"/>
</dbReference>
<gene>
    <name evidence="8" type="ORF">GSOID_T00002261001</name>
</gene>
<dbReference type="SUPFAM" id="SSF50494">
    <property type="entry name" value="Trypsin-like serine proteases"/>
    <property type="match status" value="1"/>
</dbReference>
<dbReference type="SMART" id="SM00020">
    <property type="entry name" value="Tryp_SPc"/>
    <property type="match status" value="1"/>
</dbReference>
<feature type="region of interest" description="Disordered" evidence="6">
    <location>
        <begin position="446"/>
        <end position="466"/>
    </location>
</feature>
<dbReference type="PROSITE" id="PS50240">
    <property type="entry name" value="TRYPSIN_DOM"/>
    <property type="match status" value="1"/>
</dbReference>
<evidence type="ECO:0000256" key="4">
    <source>
        <dbReference type="ARBA" id="ARBA00023157"/>
    </source>
</evidence>
<evidence type="ECO:0000256" key="5">
    <source>
        <dbReference type="ARBA" id="ARBA00024195"/>
    </source>
</evidence>
<comment type="similarity">
    <text evidence="5">Belongs to the peptidase S1 family. CLIP subfamily.</text>
</comment>
<evidence type="ECO:0000313" key="8">
    <source>
        <dbReference type="EMBL" id="CBY18403.1"/>
    </source>
</evidence>
<evidence type="ECO:0000256" key="6">
    <source>
        <dbReference type="SAM" id="MobiDB-lite"/>
    </source>
</evidence>
<evidence type="ECO:0000256" key="2">
    <source>
        <dbReference type="ARBA" id="ARBA00022801"/>
    </source>
</evidence>
<name>E4X534_OIKDI</name>
<dbReference type="InterPro" id="IPR001254">
    <property type="entry name" value="Trypsin_dom"/>
</dbReference>
<dbReference type="OrthoDB" id="10059102at2759"/>